<dbReference type="AlphaFoldDB" id="A0AA94EGX0"/>
<dbReference type="GO" id="GO:0005524">
    <property type="term" value="F:ATP binding"/>
    <property type="evidence" value="ECO:0007669"/>
    <property type="project" value="UniProtKB-UniRule"/>
</dbReference>
<comment type="similarity">
    <text evidence="6">Belongs to the RecF family.</text>
</comment>
<evidence type="ECO:0000313" key="9">
    <source>
        <dbReference type="Proteomes" id="UP000286680"/>
    </source>
</evidence>
<comment type="caution">
    <text evidence="8">The sequence shown here is derived from an EMBL/GenBank/DDBJ whole genome shotgun (WGS) entry which is preliminary data.</text>
</comment>
<comment type="subcellular location">
    <subcellularLocation>
        <location evidence="6">Cytoplasm</location>
    </subcellularLocation>
</comment>
<dbReference type="SUPFAM" id="SSF52540">
    <property type="entry name" value="P-loop containing nucleoside triphosphate hydrolases"/>
    <property type="match status" value="1"/>
</dbReference>
<keyword evidence="4 6" id="KW-0067">ATP-binding</keyword>
<dbReference type="GO" id="GO:0006260">
    <property type="term" value="P:DNA replication"/>
    <property type="evidence" value="ECO:0007669"/>
    <property type="project" value="UniProtKB-UniRule"/>
</dbReference>
<dbReference type="InterPro" id="IPR042174">
    <property type="entry name" value="RecF_2"/>
</dbReference>
<dbReference type="Proteomes" id="UP000286680">
    <property type="component" value="Unassembled WGS sequence"/>
</dbReference>
<sequence>MRITRFIANNFRNFSHLEVKPGPGINVVFGENGSGKTSFLEGIYLFGFGRSFRPGGFRPLIKSGADEFTLFCEGHDASDVDSQQRFGMSRNVNGEHQLRINGSKEARLADLAKNVPVQLFTPESVEVIAGGPSTRRQLVDWGVFHVEHSFFGLWSNYNKVLRHRNKLLKTKRLNYSQAEDKYWVQQLCLYGQEITEQRQGYVERLGKYLKPIAQTFLPDVTLDVSLKVGWDSNKTLSDALSGSISNDVKYGHTSVGPHKADLQIIADGVAAKERLSRGQIKVLVASMKLAQARLLNEATGLACIIIVDDLTSELDRDNQRKFCELLEDSDNQVFISSVSIDSLSDNFKKEPAMFHVEHGILKRHIEN</sequence>
<dbReference type="InterPro" id="IPR003395">
    <property type="entry name" value="RecF/RecN/SMC_N"/>
</dbReference>
<dbReference type="Pfam" id="PF02463">
    <property type="entry name" value="SMC_N"/>
    <property type="match status" value="1"/>
</dbReference>
<dbReference type="InterPro" id="IPR027417">
    <property type="entry name" value="P-loop_NTPase"/>
</dbReference>
<proteinExistence type="inferred from homology"/>
<keyword evidence="1 6" id="KW-0963">Cytoplasm</keyword>
<keyword evidence="6" id="KW-0227">DNA damage</keyword>
<dbReference type="GO" id="GO:0009432">
    <property type="term" value="P:SOS response"/>
    <property type="evidence" value="ECO:0007669"/>
    <property type="project" value="UniProtKB-UniRule"/>
</dbReference>
<comment type="function">
    <text evidence="6">The RecF protein is involved in DNA metabolism; it is required for DNA replication and normal SOS inducibility. RecF binds preferentially to single-stranded, linear DNA. It also seems to bind ATP.</text>
</comment>
<dbReference type="GO" id="GO:0000731">
    <property type="term" value="P:DNA synthesis involved in DNA repair"/>
    <property type="evidence" value="ECO:0007669"/>
    <property type="project" value="TreeGrafter"/>
</dbReference>
<evidence type="ECO:0000313" key="8">
    <source>
        <dbReference type="EMBL" id="RUO45666.1"/>
    </source>
</evidence>
<dbReference type="HAMAP" id="MF_00365">
    <property type="entry name" value="RecF"/>
    <property type="match status" value="1"/>
</dbReference>
<feature type="domain" description="RecF/RecN/SMC N-terminal" evidence="7">
    <location>
        <begin position="3"/>
        <end position="359"/>
    </location>
</feature>
<keyword evidence="6" id="KW-0742">SOS response</keyword>
<gene>
    <name evidence="6" type="primary">recF</name>
    <name evidence="8" type="ORF">CWE23_06685</name>
</gene>
<dbReference type="InterPro" id="IPR001238">
    <property type="entry name" value="DNA-binding_RecF"/>
</dbReference>
<keyword evidence="5 6" id="KW-0238">DNA-binding</keyword>
<dbReference type="Gene3D" id="1.20.1050.90">
    <property type="entry name" value="RecF/RecN/SMC, N-terminal domain"/>
    <property type="match status" value="1"/>
</dbReference>
<protein>
    <recommendedName>
        <fullName evidence="6">DNA replication and repair protein RecF</fullName>
    </recommendedName>
</protein>
<keyword evidence="6" id="KW-0234">DNA repair</keyword>
<dbReference type="PANTHER" id="PTHR32182:SF0">
    <property type="entry name" value="DNA REPLICATION AND REPAIR PROTEIN RECF"/>
    <property type="match status" value="1"/>
</dbReference>
<accession>A0AA94EGX0</accession>
<evidence type="ECO:0000256" key="2">
    <source>
        <dbReference type="ARBA" id="ARBA00022705"/>
    </source>
</evidence>
<dbReference type="Gene3D" id="3.40.50.300">
    <property type="entry name" value="P-loop containing nucleotide triphosphate hydrolases"/>
    <property type="match status" value="1"/>
</dbReference>
<evidence type="ECO:0000256" key="6">
    <source>
        <dbReference type="HAMAP-Rule" id="MF_00365"/>
    </source>
</evidence>
<dbReference type="PANTHER" id="PTHR32182">
    <property type="entry name" value="DNA REPLICATION AND REPAIR PROTEIN RECF"/>
    <property type="match status" value="1"/>
</dbReference>
<reference evidence="9" key="1">
    <citation type="journal article" date="2018" name="Front. Microbiol.">
        <title>Genome-Based Analysis Reveals the Taxonomy and Diversity of the Family Idiomarinaceae.</title>
        <authorList>
            <person name="Liu Y."/>
            <person name="Lai Q."/>
            <person name="Shao Z."/>
        </authorList>
    </citation>
    <scope>NUCLEOTIDE SEQUENCE [LARGE SCALE GENOMIC DNA]</scope>
    <source>
        <strain evidence="9">SN-14</strain>
    </source>
</reference>
<dbReference type="GO" id="GO:0003697">
    <property type="term" value="F:single-stranded DNA binding"/>
    <property type="evidence" value="ECO:0007669"/>
    <property type="project" value="UniProtKB-UniRule"/>
</dbReference>
<keyword evidence="3 6" id="KW-0547">Nucleotide-binding</keyword>
<keyword evidence="2 6" id="KW-0235">DNA replication</keyword>
<name>A0AA94EGX0_9GAMM</name>
<dbReference type="GO" id="GO:0005737">
    <property type="term" value="C:cytoplasm"/>
    <property type="evidence" value="ECO:0007669"/>
    <property type="project" value="UniProtKB-SubCell"/>
</dbReference>
<dbReference type="EMBL" id="PIPS01000001">
    <property type="protein sequence ID" value="RUO45666.1"/>
    <property type="molecule type" value="Genomic_DNA"/>
</dbReference>
<evidence type="ECO:0000259" key="7">
    <source>
        <dbReference type="Pfam" id="PF02463"/>
    </source>
</evidence>
<dbReference type="GO" id="GO:0006302">
    <property type="term" value="P:double-strand break repair"/>
    <property type="evidence" value="ECO:0007669"/>
    <property type="project" value="TreeGrafter"/>
</dbReference>
<evidence type="ECO:0000256" key="4">
    <source>
        <dbReference type="ARBA" id="ARBA00022840"/>
    </source>
</evidence>
<feature type="binding site" evidence="6">
    <location>
        <begin position="30"/>
        <end position="37"/>
    </location>
    <ligand>
        <name>ATP</name>
        <dbReference type="ChEBI" id="CHEBI:30616"/>
    </ligand>
</feature>
<dbReference type="NCBIfam" id="TIGR00611">
    <property type="entry name" value="recf"/>
    <property type="match status" value="1"/>
</dbReference>
<evidence type="ECO:0000256" key="1">
    <source>
        <dbReference type="ARBA" id="ARBA00022490"/>
    </source>
</evidence>
<dbReference type="RefSeq" id="WP_126819802.1">
    <property type="nucleotide sequence ID" value="NZ_PIPS01000001.1"/>
</dbReference>
<keyword evidence="9" id="KW-1185">Reference proteome</keyword>
<evidence type="ECO:0000256" key="5">
    <source>
        <dbReference type="ARBA" id="ARBA00023125"/>
    </source>
</evidence>
<organism evidence="8 9">
    <name type="scientific">Idiomarina aquatica</name>
    <dbReference type="NCBI Taxonomy" id="1327752"/>
    <lineage>
        <taxon>Bacteria</taxon>
        <taxon>Pseudomonadati</taxon>
        <taxon>Pseudomonadota</taxon>
        <taxon>Gammaproteobacteria</taxon>
        <taxon>Alteromonadales</taxon>
        <taxon>Idiomarinaceae</taxon>
        <taxon>Idiomarina</taxon>
    </lineage>
</organism>
<evidence type="ECO:0000256" key="3">
    <source>
        <dbReference type="ARBA" id="ARBA00022741"/>
    </source>
</evidence>